<reference evidence="2" key="1">
    <citation type="journal article" date="2019" name="Int. J. Syst. Evol. Microbiol.">
        <title>The Global Catalogue of Microorganisms (GCM) 10K type strain sequencing project: providing services to taxonomists for standard genome sequencing and annotation.</title>
        <authorList>
            <consortium name="The Broad Institute Genomics Platform"/>
            <consortium name="The Broad Institute Genome Sequencing Center for Infectious Disease"/>
            <person name="Wu L."/>
            <person name="Ma J."/>
        </authorList>
    </citation>
    <scope>NUCLEOTIDE SEQUENCE [LARGE SCALE GENOMIC DNA]</scope>
    <source>
        <strain evidence="2">KCTC 23098</strain>
    </source>
</reference>
<accession>A0ABW6AV66</accession>
<dbReference type="EMBL" id="JBHUPA010000002">
    <property type="protein sequence ID" value="MFD2960782.1"/>
    <property type="molecule type" value="Genomic_DNA"/>
</dbReference>
<protein>
    <submittedName>
        <fullName evidence="1">Uncharacterized protein</fullName>
    </submittedName>
</protein>
<gene>
    <name evidence="1" type="ORF">ACFS6J_03240</name>
</gene>
<dbReference type="Proteomes" id="UP001597560">
    <property type="component" value="Unassembled WGS sequence"/>
</dbReference>
<dbReference type="RefSeq" id="WP_377609892.1">
    <property type="nucleotide sequence ID" value="NZ_JAHVDN010000001.1"/>
</dbReference>
<evidence type="ECO:0000313" key="1">
    <source>
        <dbReference type="EMBL" id="MFD2960782.1"/>
    </source>
</evidence>
<organism evidence="1 2">
    <name type="scientific">Olivibacter jilunii</name>
    <dbReference type="NCBI Taxonomy" id="985016"/>
    <lineage>
        <taxon>Bacteria</taxon>
        <taxon>Pseudomonadati</taxon>
        <taxon>Bacteroidota</taxon>
        <taxon>Sphingobacteriia</taxon>
        <taxon>Sphingobacteriales</taxon>
        <taxon>Sphingobacteriaceae</taxon>
        <taxon>Olivibacter</taxon>
    </lineage>
</organism>
<proteinExistence type="predicted"/>
<comment type="caution">
    <text evidence="1">The sequence shown here is derived from an EMBL/GenBank/DDBJ whole genome shotgun (WGS) entry which is preliminary data.</text>
</comment>
<evidence type="ECO:0000313" key="2">
    <source>
        <dbReference type="Proteomes" id="UP001597560"/>
    </source>
</evidence>
<name>A0ABW6AV66_9SPHI</name>
<sequence>MDPEGGSSEVPLFMGSGLVFEFKISTQLFKHFTRFNAYGQGDKI</sequence>
<keyword evidence="2" id="KW-1185">Reference proteome</keyword>